<organism evidence="2 3">
    <name type="scientific">Arcanobacterium phocisimile</name>
    <dbReference type="NCBI Taxonomy" id="1302235"/>
    <lineage>
        <taxon>Bacteria</taxon>
        <taxon>Bacillati</taxon>
        <taxon>Actinomycetota</taxon>
        <taxon>Actinomycetes</taxon>
        <taxon>Actinomycetales</taxon>
        <taxon>Actinomycetaceae</taxon>
        <taxon>Arcanobacterium</taxon>
    </lineage>
</organism>
<keyword evidence="1" id="KW-1133">Transmembrane helix</keyword>
<feature type="transmembrane region" description="Helical" evidence="1">
    <location>
        <begin position="36"/>
        <end position="52"/>
    </location>
</feature>
<reference evidence="2 3" key="1">
    <citation type="submission" date="2021-02" db="EMBL/GenBank/DDBJ databases">
        <title>Complete Genome Sequence of Arcanobacterium phocisimile strain DSM 26142T from a harbour seal.</title>
        <authorList>
            <person name="Borowiak M."/>
            <person name="Alssahen M."/>
            <person name="Malorny B."/>
            <person name="Laemmler C."/>
            <person name="Siebert U."/>
            <person name="Ploetz M."/>
            <person name="Abdulmawjood A."/>
        </authorList>
    </citation>
    <scope>NUCLEOTIDE SEQUENCE [LARGE SCALE GENOMIC DNA]</scope>
    <source>
        <strain evidence="2 3">DSM 26142</strain>
    </source>
</reference>
<evidence type="ECO:0000313" key="3">
    <source>
        <dbReference type="Proteomes" id="UP000602653"/>
    </source>
</evidence>
<accession>A0ABX7IJU5</accession>
<feature type="transmembrane region" description="Helical" evidence="1">
    <location>
        <begin position="104"/>
        <end position="125"/>
    </location>
</feature>
<evidence type="ECO:0000313" key="2">
    <source>
        <dbReference type="EMBL" id="QRV02375.1"/>
    </source>
</evidence>
<evidence type="ECO:0000256" key="1">
    <source>
        <dbReference type="SAM" id="Phobius"/>
    </source>
</evidence>
<dbReference type="EMBL" id="CP070228">
    <property type="protein sequence ID" value="QRV02375.1"/>
    <property type="molecule type" value="Genomic_DNA"/>
</dbReference>
<dbReference type="Proteomes" id="UP000602653">
    <property type="component" value="Chromosome"/>
</dbReference>
<feature type="transmembrane region" description="Helical" evidence="1">
    <location>
        <begin position="145"/>
        <end position="164"/>
    </location>
</feature>
<dbReference type="RefSeq" id="WP_204424800.1">
    <property type="nucleotide sequence ID" value="NZ_CP070228.1"/>
</dbReference>
<keyword evidence="1" id="KW-0472">Membrane</keyword>
<sequence>MKISSNQNLMNSLITGGSIAAYYASPDLFRSRTTRFFVKTAATLLPFAYMHMTKQLPMSITLESEADMKAREATEAEANPTPNDVEVRTIEDAENTPDVDPLEIPAPFIIGAGLAACASIAFSVWEERAIFRRGERRRAEGKRLAHSQLALVGGISAGVVSYLSDRFDD</sequence>
<proteinExistence type="predicted"/>
<keyword evidence="1" id="KW-0812">Transmembrane</keyword>
<gene>
    <name evidence="2" type="ORF">JTE88_01010</name>
</gene>
<protein>
    <submittedName>
        <fullName evidence="2">Uncharacterized protein</fullName>
    </submittedName>
</protein>
<keyword evidence="3" id="KW-1185">Reference proteome</keyword>
<name>A0ABX7IJU5_9ACTO</name>